<evidence type="ECO:0000256" key="3">
    <source>
        <dbReference type="SAM" id="MobiDB-lite"/>
    </source>
</evidence>
<proteinExistence type="predicted"/>
<feature type="compositionally biased region" description="Polar residues" evidence="3">
    <location>
        <begin position="589"/>
        <end position="604"/>
    </location>
</feature>
<dbReference type="AlphaFoldDB" id="A0A0G4H7P7"/>
<dbReference type="Gene3D" id="1.25.40.20">
    <property type="entry name" value="Ankyrin repeat-containing domain"/>
    <property type="match status" value="1"/>
</dbReference>
<keyword evidence="1" id="KW-0040">ANK repeat</keyword>
<organism evidence="4 5">
    <name type="scientific">Vitrella brassicaformis (strain CCMP3155)</name>
    <dbReference type="NCBI Taxonomy" id="1169540"/>
    <lineage>
        <taxon>Eukaryota</taxon>
        <taxon>Sar</taxon>
        <taxon>Alveolata</taxon>
        <taxon>Colpodellida</taxon>
        <taxon>Vitrellaceae</taxon>
        <taxon>Vitrella</taxon>
    </lineage>
</organism>
<feature type="compositionally biased region" description="Low complexity" evidence="3">
    <location>
        <begin position="570"/>
        <end position="588"/>
    </location>
</feature>
<dbReference type="PhylomeDB" id="A0A0G4H7P7"/>
<dbReference type="Proteomes" id="UP000041254">
    <property type="component" value="Unassembled WGS sequence"/>
</dbReference>
<feature type="repeat" description="ANK" evidence="1">
    <location>
        <begin position="378"/>
        <end position="410"/>
    </location>
</feature>
<dbReference type="PANTHER" id="PTHR24133:SF40">
    <property type="entry name" value="ANKYRIN REPEAT DOMAIN 44"/>
    <property type="match status" value="1"/>
</dbReference>
<evidence type="ECO:0000313" key="4">
    <source>
        <dbReference type="EMBL" id="CEM39899.1"/>
    </source>
</evidence>
<dbReference type="PROSITE" id="PS50088">
    <property type="entry name" value="ANK_REPEAT"/>
    <property type="match status" value="1"/>
</dbReference>
<evidence type="ECO:0000313" key="5">
    <source>
        <dbReference type="Proteomes" id="UP000041254"/>
    </source>
</evidence>
<feature type="compositionally biased region" description="Basic and acidic residues" evidence="3">
    <location>
        <begin position="492"/>
        <end position="504"/>
    </location>
</feature>
<dbReference type="PROSITE" id="PS50297">
    <property type="entry name" value="ANK_REP_REGION"/>
    <property type="match status" value="1"/>
</dbReference>
<keyword evidence="2" id="KW-0175">Coiled coil</keyword>
<dbReference type="EMBL" id="CDMY01001057">
    <property type="protein sequence ID" value="CEM39899.1"/>
    <property type="molecule type" value="Genomic_DNA"/>
</dbReference>
<feature type="region of interest" description="Disordered" evidence="3">
    <location>
        <begin position="274"/>
        <end position="341"/>
    </location>
</feature>
<gene>
    <name evidence="4" type="ORF">Vbra_19821</name>
</gene>
<dbReference type="InterPro" id="IPR052391">
    <property type="entry name" value="E3_Ligase-Neurotoxin"/>
</dbReference>
<dbReference type="InterPro" id="IPR013083">
    <property type="entry name" value="Znf_RING/FYVE/PHD"/>
</dbReference>
<dbReference type="PANTHER" id="PTHR24133">
    <property type="entry name" value="ANKYRIN DOMAIN-CONTAINING"/>
    <property type="match status" value="1"/>
</dbReference>
<dbReference type="Gene3D" id="3.30.40.10">
    <property type="entry name" value="Zinc/RING finger domain, C3HC4 (zinc finger)"/>
    <property type="match status" value="1"/>
</dbReference>
<dbReference type="InParanoid" id="A0A0G4H7P7"/>
<feature type="coiled-coil region" evidence="2">
    <location>
        <begin position="750"/>
        <end position="834"/>
    </location>
</feature>
<feature type="region of interest" description="Disordered" evidence="3">
    <location>
        <begin position="459"/>
        <end position="609"/>
    </location>
</feature>
<feature type="compositionally biased region" description="Basic and acidic residues" evidence="3">
    <location>
        <begin position="327"/>
        <end position="336"/>
    </location>
</feature>
<feature type="compositionally biased region" description="Low complexity" evidence="3">
    <location>
        <begin position="313"/>
        <end position="326"/>
    </location>
</feature>
<evidence type="ECO:0000256" key="2">
    <source>
        <dbReference type="SAM" id="Coils"/>
    </source>
</evidence>
<keyword evidence="5" id="KW-1185">Reference proteome</keyword>
<accession>A0A0G4H7P7</accession>
<dbReference type="VEuPathDB" id="CryptoDB:Vbra_19821"/>
<dbReference type="OrthoDB" id="9995210at2759"/>
<dbReference type="Pfam" id="PF12796">
    <property type="entry name" value="Ank_2"/>
    <property type="match status" value="1"/>
</dbReference>
<feature type="region of interest" description="Disordered" evidence="3">
    <location>
        <begin position="1"/>
        <end position="36"/>
    </location>
</feature>
<feature type="compositionally biased region" description="Basic residues" evidence="3">
    <location>
        <begin position="463"/>
        <end position="473"/>
    </location>
</feature>
<reference evidence="4 5" key="1">
    <citation type="submission" date="2014-11" db="EMBL/GenBank/DDBJ databases">
        <authorList>
            <person name="Zhu J."/>
            <person name="Qi W."/>
            <person name="Song R."/>
        </authorList>
    </citation>
    <scope>NUCLEOTIDE SEQUENCE [LARGE SCALE GENOMIC DNA]</scope>
</reference>
<evidence type="ECO:0000256" key="1">
    <source>
        <dbReference type="PROSITE-ProRule" id="PRU00023"/>
    </source>
</evidence>
<protein>
    <submittedName>
        <fullName evidence="4">Uncharacterized protein</fullName>
    </submittedName>
</protein>
<feature type="compositionally biased region" description="Basic residues" evidence="3">
    <location>
        <begin position="295"/>
        <end position="306"/>
    </location>
</feature>
<name>A0A0G4H7P7_VITBC</name>
<dbReference type="InterPro" id="IPR036770">
    <property type="entry name" value="Ankyrin_rpt-contain_sf"/>
</dbReference>
<dbReference type="InterPro" id="IPR002110">
    <property type="entry name" value="Ankyrin_rpt"/>
</dbReference>
<dbReference type="SUPFAM" id="SSF48403">
    <property type="entry name" value="Ankyrin repeat"/>
    <property type="match status" value="1"/>
</dbReference>
<sequence>MGAPSIPTAAAAGAMDEGGGVDSPAAAAHERKKQELREKATRGVLQMRAMARAIREACSHDLLTPEGPRKPVELGEDHSLLSSLPKPMVSYMNGFVLKQALHSCAVHGSAKSLDTLLQDNFIKPTEGGSEGLPVGQVRTASGEILNWRDLPPASIESFEDERLIDGNYVRRPLLIDAILANLVRGDNAPSVLQIVKSLVEYNADVNEIGVVAWDCKTKKLMMSSAVGAASMSHLPEVLDYLLNQPHADPSVLSGGDFLAGLNILQLACIGEDVNPEGNQDTEAPRPPPEPMVGSKGRKKAASKGKRAGNDGLAQEAGQQAAGGTAAKEAEQKEKARQSRAVATLDLLERRGLTRSAPAEGKGGRRKRAVLSLHCRDKTGWSLLHFAASSGWSEVIKWLLKRGLDAEAVKQNKKNETPLDVARRFGRTPCVDVLMAHLEARQKAAAADLLREEEIARKKEEKAARKREQKRLKRLATQQAESAADGETEEADDTQHETEEVDHVTGEAAAPSCPPDSHSESVEPAFSDAPSDRHQQRDVLSQRPPAHVGPSAFAPRPLSPAHGASASHLFAAQRPPSSSSSFADPPASSTVSTTPADRPSSAQTSARHDRFCPADVTAQLRADLNGCIDKKESLEDQYSDLLAARRRDADRVKELKTNIRRLKYVSPSLSHDVLVSLATAAQSGASKPTKAPAAEQQSASAATVAAASASTPTSAAEGCGVPVCGAMRVLLDELSTEAQLLEAIQHIQYDIDQLEGDISRMTDVCTEAEAALQPLEQEHHTLQQEAKKRLTPTRLESLTNIAAVDAFKRDIKRAKQELRDLAREAGRREAALEKEETAAAAAAAAAAADGDGGEGTCVMCISKTPTVVFFPCRQKCLCEGCWRDMAAAHEAAKKEKARLEALQRRVPDNIACDAQLKCPMCNQAAHYASTVDGITTAT</sequence>